<accession>A0ABV9HJD0</accession>
<comment type="caution">
    <text evidence="4">The sequence shown here is derived from an EMBL/GenBank/DDBJ whole genome shotgun (WGS) entry which is preliminary data.</text>
</comment>
<dbReference type="Pfam" id="PF00144">
    <property type="entry name" value="Beta-lactamase"/>
    <property type="match status" value="1"/>
</dbReference>
<dbReference type="InterPro" id="IPR012338">
    <property type="entry name" value="Beta-lactam/transpept-like"/>
</dbReference>
<feature type="domain" description="Beta-lactamase-related" evidence="3">
    <location>
        <begin position="12"/>
        <end position="318"/>
    </location>
</feature>
<comment type="subcellular location">
    <subcellularLocation>
        <location evidence="1">Membrane</location>
    </subcellularLocation>
</comment>
<dbReference type="SUPFAM" id="SSF56601">
    <property type="entry name" value="beta-lactamase/transpeptidase-like"/>
    <property type="match status" value="1"/>
</dbReference>
<keyword evidence="5" id="KW-1185">Reference proteome</keyword>
<evidence type="ECO:0000259" key="3">
    <source>
        <dbReference type="Pfam" id="PF00144"/>
    </source>
</evidence>
<dbReference type="PANTHER" id="PTHR46825">
    <property type="entry name" value="D-ALANYL-D-ALANINE-CARBOXYPEPTIDASE/ENDOPEPTIDASE AMPH"/>
    <property type="match status" value="1"/>
</dbReference>
<gene>
    <name evidence="4" type="ORF">ACFO6V_17445</name>
</gene>
<dbReference type="PANTHER" id="PTHR46825:SF11">
    <property type="entry name" value="PENICILLIN-BINDING PROTEIN 4"/>
    <property type="match status" value="1"/>
</dbReference>
<dbReference type="InterPro" id="IPR050491">
    <property type="entry name" value="AmpC-like"/>
</dbReference>
<reference evidence="5" key="1">
    <citation type="journal article" date="2019" name="Int. J. Syst. Evol. Microbiol.">
        <title>The Global Catalogue of Microorganisms (GCM) 10K type strain sequencing project: providing services to taxonomists for standard genome sequencing and annotation.</title>
        <authorList>
            <consortium name="The Broad Institute Genomics Platform"/>
            <consortium name="The Broad Institute Genome Sequencing Center for Infectious Disease"/>
            <person name="Wu L."/>
            <person name="Ma J."/>
        </authorList>
    </citation>
    <scope>NUCLEOTIDE SEQUENCE [LARGE SCALE GENOMIC DNA]</scope>
    <source>
        <strain evidence="5">CCUG 42722</strain>
    </source>
</reference>
<keyword evidence="4" id="KW-0378">Hydrolase</keyword>
<dbReference type="RefSeq" id="WP_377137365.1">
    <property type="nucleotide sequence ID" value="NZ_JBHSFI010000005.1"/>
</dbReference>
<keyword evidence="2" id="KW-0472">Membrane</keyword>
<dbReference type="GO" id="GO:0016787">
    <property type="term" value="F:hydrolase activity"/>
    <property type="evidence" value="ECO:0007669"/>
    <property type="project" value="UniProtKB-KW"/>
</dbReference>
<sequence length="338" mass="36509">MIDLDRLDASARERSFSGIVTVDVGDRRVLERSYGLAHRALAVPNSPTTRFAMASGSKSFTALAIMQQVVSGTLRLQDPVRRFLGDDLPLIDDDVTIEQLLTHTSGIGDYLDEDNDWDPADYVLPVPVHTLETAESFLPILDGFPSKHAPGARFTYCNGGYIILAIVLERITGRQFQDVVDTDVIRPAGLTSTAYLRSDELPGDAALGYLYPDGDRSNVLHLPVRGNGDGGAYTSAADMHQLWRALHAGAIVPPDMVTEMTRPRSSVPDEGLRYGIGFWLHPDDPAIVMGGFDAGVAFRSTHDPATGTTVTVLSNCTFGSGAIVALLQNSWPDVLTIA</sequence>
<proteinExistence type="predicted"/>
<name>A0ABV9HJD0_9MICO</name>
<dbReference type="Gene3D" id="3.40.710.10">
    <property type="entry name" value="DD-peptidase/beta-lactamase superfamily"/>
    <property type="match status" value="1"/>
</dbReference>
<dbReference type="InterPro" id="IPR001466">
    <property type="entry name" value="Beta-lactam-related"/>
</dbReference>
<evidence type="ECO:0000313" key="4">
    <source>
        <dbReference type="EMBL" id="MFC4630039.1"/>
    </source>
</evidence>
<evidence type="ECO:0000256" key="1">
    <source>
        <dbReference type="ARBA" id="ARBA00004370"/>
    </source>
</evidence>
<evidence type="ECO:0000313" key="5">
    <source>
        <dbReference type="Proteomes" id="UP001596011"/>
    </source>
</evidence>
<dbReference type="EMBL" id="JBHSFI010000005">
    <property type="protein sequence ID" value="MFC4630039.1"/>
    <property type="molecule type" value="Genomic_DNA"/>
</dbReference>
<dbReference type="EC" id="3.-.-.-" evidence="4"/>
<organism evidence="4 5">
    <name type="scientific">Promicromonospora alba</name>
    <dbReference type="NCBI Taxonomy" id="1616110"/>
    <lineage>
        <taxon>Bacteria</taxon>
        <taxon>Bacillati</taxon>
        <taxon>Actinomycetota</taxon>
        <taxon>Actinomycetes</taxon>
        <taxon>Micrococcales</taxon>
        <taxon>Promicromonosporaceae</taxon>
        <taxon>Promicromonospora</taxon>
    </lineage>
</organism>
<evidence type="ECO:0000256" key="2">
    <source>
        <dbReference type="ARBA" id="ARBA00023136"/>
    </source>
</evidence>
<protein>
    <submittedName>
        <fullName evidence="4">Serine hydrolase domain-containing protein</fullName>
        <ecNumber evidence="4">3.-.-.-</ecNumber>
    </submittedName>
</protein>
<dbReference type="Proteomes" id="UP001596011">
    <property type="component" value="Unassembled WGS sequence"/>
</dbReference>